<evidence type="ECO:0000256" key="2">
    <source>
        <dbReference type="ARBA" id="ARBA00023157"/>
    </source>
</evidence>
<sequence length="340" mass="38890">MIDVFSRTTLMLLVSQILLDVGSGHPVVFRDGERNKILNRFERSIQPMCGRKKHLSDRDGIIVVNHTLHARDVSCSWIIHVPRGTLAQLEFSRLNIEDSCPGICECNYVAVKEHIGRTRPIITKYCNERKPFRGLVSGSDKVRIHLRLKAGSQTRKTSFVMRYSTMSGEKSTKFAPQQKSDKDMLTHYVEENAQQPSNHDNDANNVRVRKQVPTARLTDVKRTAQPTEDPGPSKLTILLAIAIPVVLIFMLVVLLIAYYNYYSDKKQKESGEDIPKSGTTISDLIMNSSVTLTPMFNLGKARRESTQRKEKANKLYDDMLQNWRLMNDDKKKREQAKEER</sequence>
<evidence type="ECO:0000313" key="5">
    <source>
        <dbReference type="Proteomes" id="UP001152795"/>
    </source>
</evidence>
<comment type="caution">
    <text evidence="4">The sequence shown here is derived from an EMBL/GenBank/DDBJ whole genome shotgun (WGS) entry which is preliminary data.</text>
</comment>
<dbReference type="PANTHER" id="PTHR24251:SF37">
    <property type="entry name" value="CUB DOMAIN-CONTAINING PROTEIN"/>
    <property type="match status" value="1"/>
</dbReference>
<gene>
    <name evidence="4" type="ORF">PACLA_8A061010</name>
</gene>
<keyword evidence="1" id="KW-0677">Repeat</keyword>
<protein>
    <submittedName>
        <fullName evidence="4">Uncharacterized protein</fullName>
    </submittedName>
</protein>
<organism evidence="4 5">
    <name type="scientific">Paramuricea clavata</name>
    <name type="common">Red gorgonian</name>
    <name type="synonym">Violescent sea-whip</name>
    <dbReference type="NCBI Taxonomy" id="317549"/>
    <lineage>
        <taxon>Eukaryota</taxon>
        <taxon>Metazoa</taxon>
        <taxon>Cnidaria</taxon>
        <taxon>Anthozoa</taxon>
        <taxon>Octocorallia</taxon>
        <taxon>Malacalcyonacea</taxon>
        <taxon>Plexauridae</taxon>
        <taxon>Paramuricea</taxon>
    </lineage>
</organism>
<dbReference type="InterPro" id="IPR000859">
    <property type="entry name" value="CUB_dom"/>
</dbReference>
<evidence type="ECO:0000256" key="3">
    <source>
        <dbReference type="PROSITE-ProRule" id="PRU00059"/>
    </source>
</evidence>
<dbReference type="SUPFAM" id="SSF49854">
    <property type="entry name" value="Spermadhesin, CUB domain"/>
    <property type="match status" value="1"/>
</dbReference>
<dbReference type="EMBL" id="CACRXK020009668">
    <property type="protein sequence ID" value="CAB4017691.1"/>
    <property type="molecule type" value="Genomic_DNA"/>
</dbReference>
<dbReference type="SMART" id="SM00042">
    <property type="entry name" value="CUB"/>
    <property type="match status" value="1"/>
</dbReference>
<dbReference type="AlphaFoldDB" id="A0A6S7JMI4"/>
<dbReference type="CDD" id="cd00041">
    <property type="entry name" value="CUB"/>
    <property type="match status" value="1"/>
</dbReference>
<proteinExistence type="predicted"/>
<dbReference type="PANTHER" id="PTHR24251">
    <property type="entry name" value="OVOCHYMASE-RELATED"/>
    <property type="match status" value="1"/>
</dbReference>
<dbReference type="OrthoDB" id="10456093at2759"/>
<dbReference type="Proteomes" id="UP001152795">
    <property type="component" value="Unassembled WGS sequence"/>
</dbReference>
<evidence type="ECO:0000256" key="1">
    <source>
        <dbReference type="ARBA" id="ARBA00022737"/>
    </source>
</evidence>
<accession>A0A6S7JMI4</accession>
<dbReference type="PROSITE" id="PS01180">
    <property type="entry name" value="CUB"/>
    <property type="match status" value="1"/>
</dbReference>
<evidence type="ECO:0000313" key="4">
    <source>
        <dbReference type="EMBL" id="CAB4017691.1"/>
    </source>
</evidence>
<reference evidence="4" key="1">
    <citation type="submission" date="2020-04" db="EMBL/GenBank/DDBJ databases">
        <authorList>
            <person name="Alioto T."/>
            <person name="Alioto T."/>
            <person name="Gomez Garrido J."/>
        </authorList>
    </citation>
    <scope>NUCLEOTIDE SEQUENCE</scope>
    <source>
        <strain evidence="4">A484AB</strain>
    </source>
</reference>
<dbReference type="Pfam" id="PF00431">
    <property type="entry name" value="CUB"/>
    <property type="match status" value="1"/>
</dbReference>
<dbReference type="Gene3D" id="2.60.120.290">
    <property type="entry name" value="Spermadhesin, CUB domain"/>
    <property type="match status" value="1"/>
</dbReference>
<name>A0A6S7JMI4_PARCT</name>
<comment type="caution">
    <text evidence="3">Lacks conserved residue(s) required for the propagation of feature annotation.</text>
</comment>
<keyword evidence="2" id="KW-1015">Disulfide bond</keyword>
<dbReference type="InterPro" id="IPR035914">
    <property type="entry name" value="Sperma_CUB_dom_sf"/>
</dbReference>
<keyword evidence="5" id="KW-1185">Reference proteome</keyword>